<evidence type="ECO:0000259" key="3">
    <source>
        <dbReference type="Pfam" id="PF20640"/>
    </source>
</evidence>
<feature type="compositionally biased region" description="Low complexity" evidence="1">
    <location>
        <begin position="727"/>
        <end position="751"/>
    </location>
</feature>
<name>K0KH63_WICCF</name>
<evidence type="ECO:0000313" key="4">
    <source>
        <dbReference type="EMBL" id="CCH44555.1"/>
    </source>
</evidence>
<dbReference type="GO" id="GO:0001163">
    <property type="term" value="F:RNA polymerase I transcription regulatory region sequence-specific DNA binding"/>
    <property type="evidence" value="ECO:0007669"/>
    <property type="project" value="TreeGrafter"/>
</dbReference>
<keyword evidence="4" id="KW-0396">Initiation factor</keyword>
<feature type="domain" description="RRN6 helical bundle" evidence="3">
    <location>
        <begin position="499"/>
        <end position="642"/>
    </location>
</feature>
<proteinExistence type="predicted"/>
<gene>
    <name evidence="4" type="ORF">BN7_4121</name>
</gene>
<evidence type="ECO:0000256" key="1">
    <source>
        <dbReference type="SAM" id="MobiDB-lite"/>
    </source>
</evidence>
<dbReference type="STRING" id="1206466.K0KH63"/>
<dbReference type="InterPro" id="IPR048535">
    <property type="entry name" value="RRN6_beta-prop"/>
</dbReference>
<evidence type="ECO:0000313" key="5">
    <source>
        <dbReference type="Proteomes" id="UP000009328"/>
    </source>
</evidence>
<protein>
    <submittedName>
        <fullName evidence="4">RNA polymerase I-specific transcription initiation factor RRN6</fullName>
    </submittedName>
</protein>
<feature type="compositionally biased region" description="Basic residues" evidence="1">
    <location>
        <begin position="753"/>
        <end position="765"/>
    </location>
</feature>
<reference evidence="4 5" key="1">
    <citation type="journal article" date="2012" name="Eukaryot. Cell">
        <title>Draft genome sequence of Wickerhamomyces ciferrii NRRL Y-1031 F-60-10.</title>
        <authorList>
            <person name="Schneider J."/>
            <person name="Andrea H."/>
            <person name="Blom J."/>
            <person name="Jaenicke S."/>
            <person name="Ruckert C."/>
            <person name="Schorsch C."/>
            <person name="Szczepanowski R."/>
            <person name="Farwick M."/>
            <person name="Goesmann A."/>
            <person name="Puhler A."/>
            <person name="Schaffer S."/>
            <person name="Tauch A."/>
            <person name="Kohler T."/>
            <person name="Brinkrolf K."/>
        </authorList>
    </citation>
    <scope>NUCLEOTIDE SEQUENCE [LARGE SCALE GENOMIC DNA]</scope>
    <source>
        <strain evidence="5">ATCC 14091 / BCRC 22168 / CBS 111 / JCM 3599 / NBRC 0793 / NRRL Y-1031 F-60-10</strain>
    </source>
</reference>
<dbReference type="InterPro" id="IPR019350">
    <property type="entry name" value="RNA_pol_I-sp_TIF_RRN6-like"/>
</dbReference>
<dbReference type="PANTHER" id="PTHR28221">
    <property type="entry name" value="RNA POLYMERASE I-SPECIFIC TRANSCRIPTION INITIATION FACTOR RRN6"/>
    <property type="match status" value="1"/>
</dbReference>
<evidence type="ECO:0000259" key="2">
    <source>
        <dbReference type="Pfam" id="PF10214"/>
    </source>
</evidence>
<dbReference type="HOGENOM" id="CLU_358617_0_0_1"/>
<feature type="region of interest" description="Disordered" evidence="1">
    <location>
        <begin position="708"/>
        <end position="765"/>
    </location>
</feature>
<dbReference type="InterPro" id="IPR048537">
    <property type="entry name" value="RRN6_HB"/>
</dbReference>
<keyword evidence="5" id="KW-1185">Reference proteome</keyword>
<sequence length="765" mass="87440">MWPSRHGLGVQLGYGLQGSNFHSGSLDQERPWKFARQRDGGLALSEVRFSKETLVPPQISDSEISDSKDNTFKSALKDVPSDIMGQILKNEEFLSSKYVYDPTYSEMIDYQILQNNKKSEIHTHSEVIAYVSDPTGCTLNVHIIQRTKNFIMSKEHSFDLFIPTLGKGCSWEFDSPIKQIKIRQDSSPTDYPQVLIIRTANSIYLLQLRSKITHKVECNLKLIGTIHPSDLYDENFAYVNTSPFDKTLFLIVDVKGNWGLGKIRKIKVPRFLTKGRIFDPDEVSSFKRIIWSNHPDIMYVIGRTYIKQFNLETLEKKDIVLAGKWSEIRDYKNFTYNLNFGILLTSKELIWIDIANGFKRVLSWKHYLESDDPSLSLTVRTIGDITFALIHSQVHPIVLIHQFKIEDGFPTSVRDPTMVNLGSKAPAYGYTMIPAFFNDIIGSAHDEKFLALTIFKVSTQLDVSRIVVSTLNNSLLLKYPSSRELSIKGQAEAQLADDKASMINRNIEKLQTLTDELFYQISEDTTEDQDDAAVFQDFATKLNVQDKDTRSPFTLINHAESIQNFQGFEEFDNLMEQFQDHCRQINLELLPLSKLNQLLLKNNTESISDLFKKLLKLWNHNNPDEEDKLYTKYISRDLALSSSVIYNPQEEESKSPELINGLPRKLRDIVDKWDEGFEEQEEEQIPSQFLETPEPVIKPIVTVSHSQPINPSQGLLRPSQRTQSLIAKPQFPSSQQQSQPASSVPAAASQPVKTKKKKRRIKGFG</sequence>
<dbReference type="GO" id="GO:0042790">
    <property type="term" value="P:nucleolar large rRNA transcription by RNA polymerase I"/>
    <property type="evidence" value="ECO:0007669"/>
    <property type="project" value="TreeGrafter"/>
</dbReference>
<keyword evidence="4" id="KW-0648">Protein biosynthesis</keyword>
<dbReference type="EMBL" id="CAIF01000142">
    <property type="protein sequence ID" value="CCH44555.1"/>
    <property type="molecule type" value="Genomic_DNA"/>
</dbReference>
<dbReference type="FunCoup" id="K0KH63">
    <property type="interactions" value="27"/>
</dbReference>
<dbReference type="Pfam" id="PF20640">
    <property type="entry name" value="Rrn6_HB"/>
    <property type="match status" value="1"/>
</dbReference>
<comment type="caution">
    <text evidence="4">The sequence shown here is derived from an EMBL/GenBank/DDBJ whole genome shotgun (WGS) entry which is preliminary data.</text>
</comment>
<feature type="domain" description="RRN6 beta-propeller" evidence="2">
    <location>
        <begin position="101"/>
        <end position="420"/>
    </location>
</feature>
<dbReference type="PANTHER" id="PTHR28221:SF2">
    <property type="entry name" value="RNA POLYMERASE I-SPECIFIC TRANSCRIPTION INITIATION FACTOR RRN6"/>
    <property type="match status" value="1"/>
</dbReference>
<dbReference type="InParanoid" id="K0KH63"/>
<dbReference type="GO" id="GO:0001179">
    <property type="term" value="F:RNA polymerase I general transcription initiation factor binding"/>
    <property type="evidence" value="ECO:0007669"/>
    <property type="project" value="TreeGrafter"/>
</dbReference>
<dbReference type="AlphaFoldDB" id="K0KH63"/>
<dbReference type="GO" id="GO:0003743">
    <property type="term" value="F:translation initiation factor activity"/>
    <property type="evidence" value="ECO:0007669"/>
    <property type="project" value="UniProtKB-KW"/>
</dbReference>
<feature type="compositionally biased region" description="Polar residues" evidence="1">
    <location>
        <begin position="708"/>
        <end position="725"/>
    </location>
</feature>
<dbReference type="Pfam" id="PF10214">
    <property type="entry name" value="Rrn6_beta-prop"/>
    <property type="match status" value="1"/>
</dbReference>
<accession>K0KH63</accession>
<dbReference type="GO" id="GO:0070860">
    <property type="term" value="C:RNA polymerase I core factor complex"/>
    <property type="evidence" value="ECO:0007669"/>
    <property type="project" value="TreeGrafter"/>
</dbReference>
<organism evidence="4 5">
    <name type="scientific">Wickerhamomyces ciferrii (strain ATCC 14091 / BCRC 22168 / CBS 111 / JCM 3599 / NBRC 0793 / NRRL Y-1031 F-60-10)</name>
    <name type="common">Yeast</name>
    <name type="synonym">Pichia ciferrii</name>
    <dbReference type="NCBI Taxonomy" id="1206466"/>
    <lineage>
        <taxon>Eukaryota</taxon>
        <taxon>Fungi</taxon>
        <taxon>Dikarya</taxon>
        <taxon>Ascomycota</taxon>
        <taxon>Saccharomycotina</taxon>
        <taxon>Saccharomycetes</taxon>
        <taxon>Phaffomycetales</taxon>
        <taxon>Wickerhamomycetaceae</taxon>
        <taxon>Wickerhamomyces</taxon>
    </lineage>
</organism>
<dbReference type="eggNOG" id="ENOG502QRAW">
    <property type="taxonomic scope" value="Eukaryota"/>
</dbReference>
<dbReference type="Proteomes" id="UP000009328">
    <property type="component" value="Unassembled WGS sequence"/>
</dbReference>